<dbReference type="InterPro" id="IPR021145">
    <property type="entry name" value="Portal_protein_SPP1_Gp6-like"/>
</dbReference>
<gene>
    <name evidence="1" type="ORF">CBLFYP62_02572</name>
</gene>
<organism evidence="1">
    <name type="scientific">Clostridium butyricum</name>
    <dbReference type="NCBI Taxonomy" id="1492"/>
    <lineage>
        <taxon>Bacteria</taxon>
        <taxon>Bacillati</taxon>
        <taxon>Bacillota</taxon>
        <taxon>Clostridia</taxon>
        <taxon>Eubacteriales</taxon>
        <taxon>Clostridiaceae</taxon>
        <taxon>Clostridium</taxon>
    </lineage>
</organism>
<name>A0A6N3FG53_CLOBU</name>
<accession>A0A6N3FG53</accession>
<reference evidence="1" key="1">
    <citation type="submission" date="2019-11" db="EMBL/GenBank/DDBJ databases">
        <authorList>
            <person name="Feng L."/>
        </authorList>
    </citation>
    <scope>NUCLEOTIDE SEQUENCE</scope>
    <source>
        <strain evidence="1">CButyricumLFYP62</strain>
    </source>
</reference>
<dbReference type="RefSeq" id="WP_057087499.1">
    <property type="nucleotide sequence ID" value="NZ_CACRTU010000024.1"/>
</dbReference>
<dbReference type="EMBL" id="CACRTU010000024">
    <property type="protein sequence ID" value="VYU51188.1"/>
    <property type="molecule type" value="Genomic_DNA"/>
</dbReference>
<protein>
    <submittedName>
        <fullName evidence="1">Phage portal protein, SPP1 Gp6-like</fullName>
    </submittedName>
</protein>
<dbReference type="Pfam" id="PF05133">
    <property type="entry name" value="SPP1_portal"/>
    <property type="match status" value="1"/>
</dbReference>
<sequence>MIFDREIALKMYGEYNRNKNMYKNMYDYYIGDTNTLRNYPMTDRSNRKIVDNFIKAFIDEEVSFMVGQPITYNDKNSDANVVNDIENNFNNISASLDTELATNLLIFGEAYEFYYKNDDEFKIKMFNPLNSYAYCDNEGKVQLFMYFYKKDLDDNTYIEVVDDKFIYHMNESLIDISEPTPHYFNGLPVGVASLNNGVHDTLYNNIKALQDNYELCMSDWSNEIADTRLAYLVLTGLELEEDKAKEMKKLGILQIPDSSGKAEWLVKNINSDFVKQYREILKEDIYRVSQHIDNQANIQSNTSGTMLATRLNCLRIKITTQNQALKNCIKTRLKCLFRFLELTENKSYDYRNIDIRPQLNLPSNDVETAQIISQLNGKLSIQTGLERLSFITNGKAEFEKMLAEQKQINVNDMSSVSDLGDTNE</sequence>
<evidence type="ECO:0000313" key="1">
    <source>
        <dbReference type="EMBL" id="VYU51188.1"/>
    </source>
</evidence>
<proteinExistence type="predicted"/>
<dbReference type="AlphaFoldDB" id="A0A6N3FG53"/>